<evidence type="ECO:0000313" key="2">
    <source>
        <dbReference type="EMBL" id="KZZ95015.1"/>
    </source>
</evidence>
<dbReference type="VEuPathDB" id="FungiDB:AAP_01503"/>
<dbReference type="PANTHER" id="PTHR28064:SF1">
    <property type="entry name" value="INNER KINETOCHORE SUBUNIT NKP2"/>
    <property type="match status" value="1"/>
</dbReference>
<dbReference type="InterPro" id="IPR018565">
    <property type="entry name" value="Nkp2/Cnl2"/>
</dbReference>
<dbReference type="PANTHER" id="PTHR28064">
    <property type="entry name" value="INNER KINETOCHORE SUBUNIT NKP2"/>
    <property type="match status" value="1"/>
</dbReference>
<dbReference type="AlphaFoldDB" id="A0A168BA36"/>
<dbReference type="GO" id="GO:0031511">
    <property type="term" value="C:Mis6-Sim4 complex"/>
    <property type="evidence" value="ECO:0007669"/>
    <property type="project" value="TreeGrafter"/>
</dbReference>
<sequence>MAPSEEDILTNFLVLPSSLPTIISLEKFRELFPKRYRSHPQVRALYRELQYIRLNDLNRVRENIEHEKKRGLRQIQEAKRAYASSGKVSSLSVEDRIEVDIDHQLFGQTDHSKVTAEDLHTFSSLLADMETACAALEQEIEATKTNIAQSLEKITGVVSDLSDLRYGKMSRTSGGSNNLVNDTVDGLKQLEKLCRPDGPA</sequence>
<gene>
    <name evidence="2" type="ORF">AAP_01503</name>
</gene>
<comment type="caution">
    <text evidence="2">The sequence shown here is derived from an EMBL/GenBank/DDBJ whole genome shotgun (WGS) entry which is preliminary data.</text>
</comment>
<evidence type="ECO:0000313" key="3">
    <source>
        <dbReference type="Proteomes" id="UP000242877"/>
    </source>
</evidence>
<evidence type="ECO:0000256" key="1">
    <source>
        <dbReference type="SAM" id="Coils"/>
    </source>
</evidence>
<keyword evidence="3" id="KW-1185">Reference proteome</keyword>
<dbReference type="EMBL" id="AZGZ01000005">
    <property type="protein sequence ID" value="KZZ95015.1"/>
    <property type="molecule type" value="Genomic_DNA"/>
</dbReference>
<dbReference type="Pfam" id="PF09447">
    <property type="entry name" value="Cnl2_NKP2"/>
    <property type="match status" value="1"/>
</dbReference>
<name>A0A168BA36_9EURO</name>
<organism evidence="2 3">
    <name type="scientific">Ascosphaera apis ARSEF 7405</name>
    <dbReference type="NCBI Taxonomy" id="392613"/>
    <lineage>
        <taxon>Eukaryota</taxon>
        <taxon>Fungi</taxon>
        <taxon>Dikarya</taxon>
        <taxon>Ascomycota</taxon>
        <taxon>Pezizomycotina</taxon>
        <taxon>Eurotiomycetes</taxon>
        <taxon>Eurotiomycetidae</taxon>
        <taxon>Onygenales</taxon>
        <taxon>Ascosphaeraceae</taxon>
        <taxon>Ascosphaera</taxon>
    </lineage>
</organism>
<feature type="coiled-coil region" evidence="1">
    <location>
        <begin position="54"/>
        <end position="81"/>
    </location>
</feature>
<dbReference type="Proteomes" id="UP000242877">
    <property type="component" value="Unassembled WGS sequence"/>
</dbReference>
<reference evidence="2 3" key="1">
    <citation type="journal article" date="2016" name="Genome Biol. Evol.">
        <title>Divergent and convergent evolution of fungal pathogenicity.</title>
        <authorList>
            <person name="Shang Y."/>
            <person name="Xiao G."/>
            <person name="Zheng P."/>
            <person name="Cen K."/>
            <person name="Zhan S."/>
            <person name="Wang C."/>
        </authorList>
    </citation>
    <scope>NUCLEOTIDE SEQUENCE [LARGE SCALE GENOMIC DNA]</scope>
    <source>
        <strain evidence="2 3">ARSEF 7405</strain>
    </source>
</reference>
<accession>A0A168BA36</accession>
<keyword evidence="1" id="KW-0175">Coiled coil</keyword>
<proteinExistence type="predicted"/>
<dbReference type="GO" id="GO:0007059">
    <property type="term" value="P:chromosome segregation"/>
    <property type="evidence" value="ECO:0007669"/>
    <property type="project" value="TreeGrafter"/>
</dbReference>
<dbReference type="OrthoDB" id="2311687at2759"/>
<protein>
    <submittedName>
        <fullName evidence="2">Kinetochore subunit NKP2</fullName>
    </submittedName>
</protein>
<feature type="coiled-coil region" evidence="1">
    <location>
        <begin position="126"/>
        <end position="153"/>
    </location>
</feature>